<dbReference type="Pfam" id="PF04954">
    <property type="entry name" value="SIP"/>
    <property type="match status" value="1"/>
</dbReference>
<dbReference type="InterPro" id="IPR013113">
    <property type="entry name" value="SIP_FAD-bd"/>
</dbReference>
<dbReference type="InterPro" id="IPR017927">
    <property type="entry name" value="FAD-bd_FR_type"/>
</dbReference>
<dbReference type="InterPro" id="IPR017938">
    <property type="entry name" value="Riboflavin_synthase-like_b-brl"/>
</dbReference>
<dbReference type="Proteomes" id="UP000647017">
    <property type="component" value="Unassembled WGS sequence"/>
</dbReference>
<evidence type="ECO:0000313" key="2">
    <source>
        <dbReference type="EMBL" id="GIJ10943.1"/>
    </source>
</evidence>
<reference evidence="2 3" key="1">
    <citation type="submission" date="2021-01" db="EMBL/GenBank/DDBJ databases">
        <title>Whole genome shotgun sequence of Verrucosispora andamanensis NBRC 109075.</title>
        <authorList>
            <person name="Komaki H."/>
            <person name="Tamura T."/>
        </authorList>
    </citation>
    <scope>NUCLEOTIDE SEQUENCE [LARGE SCALE GENOMIC DNA]</scope>
    <source>
        <strain evidence="2 3">NBRC 109075</strain>
    </source>
</reference>
<proteinExistence type="predicted"/>
<dbReference type="PANTHER" id="PTHR30157">
    <property type="entry name" value="FERRIC REDUCTASE, NADPH-DEPENDENT"/>
    <property type="match status" value="1"/>
</dbReference>
<dbReference type="Gene3D" id="3.40.50.80">
    <property type="entry name" value="Nucleotide-binding domain of ferredoxin-NADP reductase (FNR) module"/>
    <property type="match status" value="1"/>
</dbReference>
<evidence type="ECO:0000259" key="1">
    <source>
        <dbReference type="PROSITE" id="PS51384"/>
    </source>
</evidence>
<dbReference type="PANTHER" id="PTHR30157:SF0">
    <property type="entry name" value="NADPH-DEPENDENT FERRIC-CHELATE REDUCTASE"/>
    <property type="match status" value="1"/>
</dbReference>
<feature type="domain" description="FAD-binding FR-type" evidence="1">
    <location>
        <begin position="19"/>
        <end position="121"/>
    </location>
</feature>
<dbReference type="InterPro" id="IPR039374">
    <property type="entry name" value="SIP_fam"/>
</dbReference>
<gene>
    <name evidence="2" type="ORF">Van01_41570</name>
</gene>
<dbReference type="Gene3D" id="2.40.30.10">
    <property type="entry name" value="Translation factors"/>
    <property type="match status" value="1"/>
</dbReference>
<sequence length="241" mass="26641">MEAHVKRNWEALVLKAFGGRSFQLTVLENEPVGDCYQRLLVDGGDLLRDCGVHPTMWIRLWFDNEGRPHQRAYTLVDPDAGSGRFHLVFALHDGCAARWATTARPGDTIEATVQGSSFALPEPTPGRLYLVGDAASLPAVNSLLDAAGPASAKIWLEYAHDGERNLPLRIRPHDEVVWVPRRDEGQHLVDTVTAALTTGREDGLYWVACEAASTRSIVKHLRRGLGVGKEQVASLAYWRAR</sequence>
<comment type="caution">
    <text evidence="2">The sequence shown here is derived from an EMBL/GenBank/DDBJ whole genome shotgun (WGS) entry which is preliminary data.</text>
</comment>
<dbReference type="SUPFAM" id="SSF63380">
    <property type="entry name" value="Riboflavin synthase domain-like"/>
    <property type="match status" value="1"/>
</dbReference>
<keyword evidence="3" id="KW-1185">Reference proteome</keyword>
<dbReference type="InterPro" id="IPR039261">
    <property type="entry name" value="FNR_nucleotide-bd"/>
</dbReference>
<dbReference type="PROSITE" id="PS51384">
    <property type="entry name" value="FAD_FR"/>
    <property type="match status" value="1"/>
</dbReference>
<organism evidence="2 3">
    <name type="scientific">Micromonospora andamanensis</name>
    <dbReference type="NCBI Taxonomy" id="1287068"/>
    <lineage>
        <taxon>Bacteria</taxon>
        <taxon>Bacillati</taxon>
        <taxon>Actinomycetota</taxon>
        <taxon>Actinomycetes</taxon>
        <taxon>Micromonosporales</taxon>
        <taxon>Micromonosporaceae</taxon>
        <taxon>Micromonospora</taxon>
    </lineage>
</organism>
<dbReference type="CDD" id="cd06193">
    <property type="entry name" value="siderophore_interacting"/>
    <property type="match status" value="1"/>
</dbReference>
<evidence type="ECO:0000313" key="3">
    <source>
        <dbReference type="Proteomes" id="UP000647017"/>
    </source>
</evidence>
<name>A0ABQ4HZ55_9ACTN</name>
<protein>
    <submittedName>
        <fullName evidence="2">Siderophore-interacting protein</fullName>
    </submittedName>
</protein>
<dbReference type="InterPro" id="IPR007037">
    <property type="entry name" value="SIP_rossman_dom"/>
</dbReference>
<dbReference type="EMBL" id="BOOZ01000025">
    <property type="protein sequence ID" value="GIJ10943.1"/>
    <property type="molecule type" value="Genomic_DNA"/>
</dbReference>
<accession>A0ABQ4HZ55</accession>
<dbReference type="Pfam" id="PF08021">
    <property type="entry name" value="FAD_binding_9"/>
    <property type="match status" value="1"/>
</dbReference>